<gene>
    <name evidence="5" type="ORF">Glove_86g143</name>
</gene>
<dbReference type="OrthoDB" id="432528at2759"/>
<evidence type="ECO:0000313" key="5">
    <source>
        <dbReference type="EMBL" id="RHZ83930.1"/>
    </source>
</evidence>
<dbReference type="Pfam" id="PF24681">
    <property type="entry name" value="Kelch_KLHDC2_KLHL20_DRC7"/>
    <property type="match status" value="2"/>
</dbReference>
<comment type="caution">
    <text evidence="5">The sequence shown here is derived from an EMBL/GenBank/DDBJ whole genome shotgun (WGS) entry which is preliminary data.</text>
</comment>
<protein>
    <recommendedName>
        <fullName evidence="7">Galactose oxidase</fullName>
    </recommendedName>
</protein>
<reference evidence="5 6" key="1">
    <citation type="submission" date="2018-08" db="EMBL/GenBank/DDBJ databases">
        <title>Genome and evolution of the arbuscular mycorrhizal fungus Diversispora epigaea (formerly Glomus versiforme) and its bacterial endosymbionts.</title>
        <authorList>
            <person name="Sun X."/>
            <person name="Fei Z."/>
            <person name="Harrison M."/>
        </authorList>
    </citation>
    <scope>NUCLEOTIDE SEQUENCE [LARGE SCALE GENOMIC DNA]</scope>
    <source>
        <strain evidence="5 6">IT104</strain>
    </source>
</reference>
<feature type="region of interest" description="Disordered" evidence="3">
    <location>
        <begin position="400"/>
        <end position="419"/>
    </location>
</feature>
<evidence type="ECO:0000256" key="1">
    <source>
        <dbReference type="ARBA" id="ARBA00022441"/>
    </source>
</evidence>
<keyword evidence="6" id="KW-1185">Reference proteome</keyword>
<accession>A0A397JH27</accession>
<dbReference type="SUPFAM" id="SSF117281">
    <property type="entry name" value="Kelch motif"/>
    <property type="match status" value="2"/>
</dbReference>
<evidence type="ECO:0000256" key="4">
    <source>
        <dbReference type="SAM" id="SignalP"/>
    </source>
</evidence>
<dbReference type="InterPro" id="IPR015915">
    <property type="entry name" value="Kelch-typ_b-propeller"/>
</dbReference>
<dbReference type="PANTHER" id="PTHR46093:SF18">
    <property type="entry name" value="FIBRONECTIN TYPE-III DOMAIN-CONTAINING PROTEIN"/>
    <property type="match status" value="1"/>
</dbReference>
<proteinExistence type="predicted"/>
<keyword evidence="1" id="KW-0880">Kelch repeat</keyword>
<sequence>MTSVRWIKVIMISVLMMMMIIVKVEADPSSPRYGHGAVLINKKIYIYGGRKVTSTIDPYEIDNLNIINEFIILDVSKSFNTNNPSWEINNIGTNPNLFHHGVTSGGDDLMIIFGGISDTTSNNSILWYCHTDSSKIFQPSNVNTDISSSKRFSFGMVSDEDNTYIIGGADPISLSTITATEGIISIGINSIGSSIAISSFISANVASYDHTATLLNGTIYVIGGYNTGSYVNMSSIRIYNIKDHAWDTKTAKGSLPDVRRAHRAVGYNNAIIIHGGFNENGDTNNLFKLEVSSLTWEKLDISGQDPGARYSHTFTLVGDYIIGTYGLSKTNGSSSNIFILDLKNSSWTKEFNPSSVTTTTTSTTSKTTISTRPTPTNSSLPSQQQTSNIVPVIIIASIGKRSSSTPSSPPPPSSSRNNNFHVSSSLPIFNFNIPVIIIASIGKRSSSTPSSPPPPSSSRNNNFHVSSSLPIFNFNSRTETVTIPSSSEKDPDWDQLVLVLDQRQE</sequence>
<keyword evidence="2" id="KW-0677">Repeat</keyword>
<evidence type="ECO:0000256" key="2">
    <source>
        <dbReference type="ARBA" id="ARBA00022737"/>
    </source>
</evidence>
<name>A0A397JH27_9GLOM</name>
<evidence type="ECO:0000313" key="6">
    <source>
        <dbReference type="Proteomes" id="UP000266861"/>
    </source>
</evidence>
<feature type="region of interest" description="Disordered" evidence="3">
    <location>
        <begin position="351"/>
        <end position="384"/>
    </location>
</feature>
<feature type="chain" id="PRO_5017222849" description="Galactose oxidase" evidence="4">
    <location>
        <begin position="27"/>
        <end position="505"/>
    </location>
</feature>
<keyword evidence="4" id="KW-0732">Signal</keyword>
<feature type="region of interest" description="Disordered" evidence="3">
    <location>
        <begin position="443"/>
        <end position="463"/>
    </location>
</feature>
<feature type="signal peptide" evidence="4">
    <location>
        <begin position="1"/>
        <end position="26"/>
    </location>
</feature>
<evidence type="ECO:0008006" key="7">
    <source>
        <dbReference type="Google" id="ProtNLM"/>
    </source>
</evidence>
<dbReference type="Gene3D" id="2.120.10.80">
    <property type="entry name" value="Kelch-type beta propeller"/>
    <property type="match status" value="2"/>
</dbReference>
<dbReference type="EMBL" id="PQFF01000082">
    <property type="protein sequence ID" value="RHZ83930.1"/>
    <property type="molecule type" value="Genomic_DNA"/>
</dbReference>
<evidence type="ECO:0000256" key="3">
    <source>
        <dbReference type="SAM" id="MobiDB-lite"/>
    </source>
</evidence>
<organism evidence="5 6">
    <name type="scientific">Diversispora epigaea</name>
    <dbReference type="NCBI Taxonomy" id="1348612"/>
    <lineage>
        <taxon>Eukaryota</taxon>
        <taxon>Fungi</taxon>
        <taxon>Fungi incertae sedis</taxon>
        <taxon>Mucoromycota</taxon>
        <taxon>Glomeromycotina</taxon>
        <taxon>Glomeromycetes</taxon>
        <taxon>Diversisporales</taxon>
        <taxon>Diversisporaceae</taxon>
        <taxon>Diversispora</taxon>
    </lineage>
</organism>
<dbReference type="PANTHER" id="PTHR46093">
    <property type="entry name" value="ACYL-COA-BINDING DOMAIN-CONTAINING PROTEIN 5"/>
    <property type="match status" value="1"/>
</dbReference>
<feature type="compositionally biased region" description="Low complexity" evidence="3">
    <location>
        <begin position="353"/>
        <end position="379"/>
    </location>
</feature>
<dbReference type="AlphaFoldDB" id="A0A397JH27"/>
<dbReference type="Proteomes" id="UP000266861">
    <property type="component" value="Unassembled WGS sequence"/>
</dbReference>